<keyword evidence="4" id="KW-0326">Glycosidase</keyword>
<dbReference type="SUPFAM" id="SSF52279">
    <property type="entry name" value="Beta-D-glucan exohydrolase, C-terminal domain"/>
    <property type="match status" value="1"/>
</dbReference>
<evidence type="ECO:0000256" key="4">
    <source>
        <dbReference type="RuleBase" id="RU361161"/>
    </source>
</evidence>
<dbReference type="GO" id="GO:0005975">
    <property type="term" value="P:carbohydrate metabolic process"/>
    <property type="evidence" value="ECO:0007669"/>
    <property type="project" value="InterPro"/>
</dbReference>
<dbReference type="InterPro" id="IPR036962">
    <property type="entry name" value="Glyco_hydro_3_N_sf"/>
</dbReference>
<dbReference type="PROSITE" id="PS00775">
    <property type="entry name" value="GLYCOSYL_HYDROL_F3"/>
    <property type="match status" value="1"/>
</dbReference>
<dbReference type="InterPro" id="IPR002772">
    <property type="entry name" value="Glyco_hydro_3_C"/>
</dbReference>
<dbReference type="EMBL" id="CP022743">
    <property type="protein sequence ID" value="ASU33045.1"/>
    <property type="molecule type" value="Genomic_DNA"/>
</dbReference>
<dbReference type="KEGG" id="muc:MuYL_1145"/>
<sequence length="759" mass="83686">MTILDFIYPGNSFTKMNRIKSIIITFVLFFTAFGFAFAQPGSIPQKVEALVRKMTLAEKIGQLNQYNGDWAATGPVTTDVGNKLDAIKRGEVGSILNIVGVQHTRVFQEAAMQSRLKIPLLFGQDVIHGYSVTFPIPLAEAASWDLAVIERSARIAGTEAAAGGVHWTFAPMVDIARDPRWGRVMEGAGEDPYLGSLIATARVKGFQGKGLGNLDAVMACAKHFTAYGAAIGGRDYNSVDMSLRTLWEVYLPPFKAAVDAGVGTFMNSFNDLNGTPASASHYLQRDILKDKWGFKGFVVSDWGSIGEMINHGYVKDNYDAAEAAINAGNDMDMESRSYINNLAKLVAAKKVSVKTIDEAVSRILTKKYELGLFDDPYRFSNAEREKSMLNTGEHIAAARDAARKSIVLMKNDNQLLPLSKNTGSIALIGPMVKLKKENKGFWSLDVGDESQVVSLYEGMQQQASKTKLLYAKGCDVTDTSRAAFKEAYLTAMQADVVVMAMGERFDMTGEAKSRANIHLPGVQEELIKAIVATGKPVVVLLYAGRPMVFDWTADHAPAILYTWWLGNQAGNAIADVLYGNYNPSAKLPITFPRTEGQIPIYYNHYNTGRPAKTDSDVNYTSAYIDLLNSPKFAFGHGLSYTTFKYDNLKLSKKNMLKDGAITVSFDLQNTGKYPGEEVVQLYLRDIVSQPLRPVKELKDFKKLLLQPGGKKTITFTINKDKLAFYNDQLQWITQPGEFRVMIGSASDDIRLQDSFILAN</sequence>
<evidence type="ECO:0000256" key="1">
    <source>
        <dbReference type="ARBA" id="ARBA00005336"/>
    </source>
</evidence>
<dbReference type="FunFam" id="3.20.20.300:FF:000005">
    <property type="entry name" value="Periplasmic beta-glucosidase"/>
    <property type="match status" value="1"/>
</dbReference>
<dbReference type="Pfam" id="PF01915">
    <property type="entry name" value="Glyco_hydro_3_C"/>
    <property type="match status" value="1"/>
</dbReference>
<dbReference type="PANTHER" id="PTHR42715:SF10">
    <property type="entry name" value="BETA-GLUCOSIDASE"/>
    <property type="match status" value="1"/>
</dbReference>
<accession>A0A223NT15</accession>
<gene>
    <name evidence="6" type="ORF">MuYL_1145</name>
</gene>
<dbReference type="InterPro" id="IPR001764">
    <property type="entry name" value="Glyco_hydro_3_N"/>
</dbReference>
<dbReference type="Gene3D" id="3.40.50.1700">
    <property type="entry name" value="Glycoside hydrolase family 3 C-terminal domain"/>
    <property type="match status" value="1"/>
</dbReference>
<keyword evidence="3" id="KW-0119">Carbohydrate metabolism</keyword>
<reference evidence="6 7" key="1">
    <citation type="submission" date="2017-08" db="EMBL/GenBank/DDBJ databases">
        <title>Complete genome sequence of Mucilaginibacter sp. strain BJC16-A31.</title>
        <authorList>
            <consortium name="Henan University of Science and Technology"/>
            <person name="You X."/>
        </authorList>
    </citation>
    <scope>NUCLEOTIDE SEQUENCE [LARGE SCALE GENOMIC DNA]</scope>
    <source>
        <strain evidence="6 7">BJC16-A31</strain>
    </source>
</reference>
<dbReference type="GO" id="GO:0008422">
    <property type="term" value="F:beta-glucosidase activity"/>
    <property type="evidence" value="ECO:0007669"/>
    <property type="project" value="UniProtKB-ARBA"/>
</dbReference>
<dbReference type="InterPro" id="IPR050288">
    <property type="entry name" value="Cellulose_deg_GH3"/>
</dbReference>
<evidence type="ECO:0000256" key="2">
    <source>
        <dbReference type="ARBA" id="ARBA00022801"/>
    </source>
</evidence>
<dbReference type="Gene3D" id="2.60.40.10">
    <property type="entry name" value="Immunoglobulins"/>
    <property type="match status" value="1"/>
</dbReference>
<keyword evidence="2 4" id="KW-0378">Hydrolase</keyword>
<dbReference type="PANTHER" id="PTHR42715">
    <property type="entry name" value="BETA-GLUCOSIDASE"/>
    <property type="match status" value="1"/>
</dbReference>
<dbReference type="InterPro" id="IPR036881">
    <property type="entry name" value="Glyco_hydro_3_C_sf"/>
</dbReference>
<name>A0A223NT15_9SPHI</name>
<dbReference type="Proteomes" id="UP000215002">
    <property type="component" value="Chromosome"/>
</dbReference>
<dbReference type="InterPro" id="IPR017853">
    <property type="entry name" value="GH"/>
</dbReference>
<keyword evidence="7" id="KW-1185">Reference proteome</keyword>
<dbReference type="PRINTS" id="PR00133">
    <property type="entry name" value="GLHYDRLASE3"/>
</dbReference>
<proteinExistence type="inferred from homology"/>
<evidence type="ECO:0000259" key="5">
    <source>
        <dbReference type="SMART" id="SM01217"/>
    </source>
</evidence>
<dbReference type="Pfam" id="PF00933">
    <property type="entry name" value="Glyco_hydro_3"/>
    <property type="match status" value="1"/>
</dbReference>
<evidence type="ECO:0000313" key="7">
    <source>
        <dbReference type="Proteomes" id="UP000215002"/>
    </source>
</evidence>
<evidence type="ECO:0000313" key="6">
    <source>
        <dbReference type="EMBL" id="ASU33045.1"/>
    </source>
</evidence>
<dbReference type="Pfam" id="PF14310">
    <property type="entry name" value="Fn3-like"/>
    <property type="match status" value="1"/>
</dbReference>
<dbReference type="SUPFAM" id="SSF51445">
    <property type="entry name" value="(Trans)glycosidases"/>
    <property type="match status" value="1"/>
</dbReference>
<protein>
    <submittedName>
        <fullName evidence="6">Periplasmic beta-glucosidase</fullName>
    </submittedName>
</protein>
<dbReference type="FunFam" id="2.60.40.10:FF:000495">
    <property type="entry name" value="Periplasmic beta-glucosidase"/>
    <property type="match status" value="1"/>
</dbReference>
<dbReference type="InterPro" id="IPR019800">
    <property type="entry name" value="Glyco_hydro_3_AS"/>
</dbReference>
<feature type="domain" description="Fibronectin type III-like" evidence="5">
    <location>
        <begin position="677"/>
        <end position="746"/>
    </location>
</feature>
<dbReference type="InterPro" id="IPR026891">
    <property type="entry name" value="Fn3-like"/>
</dbReference>
<dbReference type="SMART" id="SM01217">
    <property type="entry name" value="Fn3_like"/>
    <property type="match status" value="1"/>
</dbReference>
<dbReference type="NCBIfam" id="NF011678">
    <property type="entry name" value="PRK15098.1"/>
    <property type="match status" value="1"/>
</dbReference>
<organism evidence="6 7">
    <name type="scientific">Mucilaginibacter xinganensis</name>
    <dbReference type="NCBI Taxonomy" id="1234841"/>
    <lineage>
        <taxon>Bacteria</taxon>
        <taxon>Pseudomonadati</taxon>
        <taxon>Bacteroidota</taxon>
        <taxon>Sphingobacteriia</taxon>
        <taxon>Sphingobacteriales</taxon>
        <taxon>Sphingobacteriaceae</taxon>
        <taxon>Mucilaginibacter</taxon>
    </lineage>
</organism>
<dbReference type="Gene3D" id="3.20.20.300">
    <property type="entry name" value="Glycoside hydrolase, family 3, N-terminal domain"/>
    <property type="match status" value="1"/>
</dbReference>
<comment type="similarity">
    <text evidence="1 4">Belongs to the glycosyl hydrolase 3 family.</text>
</comment>
<dbReference type="InterPro" id="IPR013783">
    <property type="entry name" value="Ig-like_fold"/>
</dbReference>
<dbReference type="AlphaFoldDB" id="A0A223NT15"/>
<evidence type="ECO:0000256" key="3">
    <source>
        <dbReference type="ARBA" id="ARBA00023277"/>
    </source>
</evidence>